<keyword evidence="2" id="KW-1185">Reference proteome</keyword>
<protein>
    <recommendedName>
        <fullName evidence="3">PEP-CTERM protein-sorting domain-containing protein</fullName>
    </recommendedName>
</protein>
<evidence type="ECO:0000313" key="2">
    <source>
        <dbReference type="Proteomes" id="UP000316714"/>
    </source>
</evidence>
<accession>A0A5C5V777</accession>
<evidence type="ECO:0000313" key="1">
    <source>
        <dbReference type="EMBL" id="TWT33585.1"/>
    </source>
</evidence>
<dbReference type="Proteomes" id="UP000316714">
    <property type="component" value="Unassembled WGS sequence"/>
</dbReference>
<evidence type="ECO:0008006" key="3">
    <source>
        <dbReference type="Google" id="ProtNLM"/>
    </source>
</evidence>
<name>A0A5C5V777_9BACT</name>
<comment type="caution">
    <text evidence="1">The sequence shown here is derived from an EMBL/GenBank/DDBJ whole genome shotgun (WGS) entry which is preliminary data.</text>
</comment>
<reference evidence="1 2" key="1">
    <citation type="submission" date="2019-02" db="EMBL/GenBank/DDBJ databases">
        <title>Deep-cultivation of Planctomycetes and their phenomic and genomic characterization uncovers novel biology.</title>
        <authorList>
            <person name="Wiegand S."/>
            <person name="Jogler M."/>
            <person name="Boedeker C."/>
            <person name="Pinto D."/>
            <person name="Vollmers J."/>
            <person name="Rivas-Marin E."/>
            <person name="Kohn T."/>
            <person name="Peeters S.H."/>
            <person name="Heuer A."/>
            <person name="Rast P."/>
            <person name="Oberbeckmann S."/>
            <person name="Bunk B."/>
            <person name="Jeske O."/>
            <person name="Meyerdierks A."/>
            <person name="Storesund J.E."/>
            <person name="Kallscheuer N."/>
            <person name="Luecker S."/>
            <person name="Lage O.M."/>
            <person name="Pohl T."/>
            <person name="Merkel B.J."/>
            <person name="Hornburger P."/>
            <person name="Mueller R.-W."/>
            <person name="Bruemmer F."/>
            <person name="Labrenz M."/>
            <person name="Spormann A.M."/>
            <person name="Op Den Camp H."/>
            <person name="Overmann J."/>
            <person name="Amann R."/>
            <person name="Jetten M.S.M."/>
            <person name="Mascher T."/>
            <person name="Medema M.H."/>
            <person name="Devos D.P."/>
            <person name="Kaster A.-K."/>
            <person name="Ovreas L."/>
            <person name="Rohde M."/>
            <person name="Galperin M.Y."/>
            <person name="Jogler C."/>
        </authorList>
    </citation>
    <scope>NUCLEOTIDE SEQUENCE [LARGE SCALE GENOMIC DNA]</scope>
    <source>
        <strain evidence="1 2">KOR34</strain>
    </source>
</reference>
<organism evidence="1 2">
    <name type="scientific">Posidoniimonas corsicana</name>
    <dbReference type="NCBI Taxonomy" id="1938618"/>
    <lineage>
        <taxon>Bacteria</taxon>
        <taxon>Pseudomonadati</taxon>
        <taxon>Planctomycetota</taxon>
        <taxon>Planctomycetia</taxon>
        <taxon>Pirellulales</taxon>
        <taxon>Lacipirellulaceae</taxon>
        <taxon>Posidoniimonas</taxon>
    </lineage>
</organism>
<gene>
    <name evidence="1" type="ORF">KOR34_34170</name>
</gene>
<dbReference type="EMBL" id="SIHJ01000002">
    <property type="protein sequence ID" value="TWT33585.1"/>
    <property type="molecule type" value="Genomic_DNA"/>
</dbReference>
<dbReference type="AlphaFoldDB" id="A0A5C5V777"/>
<proteinExistence type="predicted"/>
<sequence>MYFPLGDIGIDSIVNLSGNATFQEVMSGVTETRLIASPALPVIGADGPVGSPIPGTLKISNLSFAAMPEPMSATLLCVAIGAAAAHRRRG</sequence>